<keyword evidence="2" id="KW-1185">Reference proteome</keyword>
<evidence type="ECO:0000313" key="2">
    <source>
        <dbReference type="Proteomes" id="UP001063166"/>
    </source>
</evidence>
<dbReference type="EMBL" id="BRPK01000009">
    <property type="protein sequence ID" value="GLB41203.1"/>
    <property type="molecule type" value="Genomic_DNA"/>
</dbReference>
<evidence type="ECO:0000313" key="1">
    <source>
        <dbReference type="EMBL" id="GLB41203.1"/>
    </source>
</evidence>
<reference evidence="1" key="1">
    <citation type="submission" date="2022-07" db="EMBL/GenBank/DDBJ databases">
        <title>The genome of Lyophyllum shimeji provides insight into the initial evolution of ectomycorrhizal fungal genome.</title>
        <authorList>
            <person name="Kobayashi Y."/>
            <person name="Shibata T."/>
            <person name="Hirakawa H."/>
            <person name="Shigenobu S."/>
            <person name="Nishiyama T."/>
            <person name="Yamada A."/>
            <person name="Hasebe M."/>
            <person name="Kawaguchi M."/>
        </authorList>
    </citation>
    <scope>NUCLEOTIDE SEQUENCE</scope>
    <source>
        <strain evidence="1">AT787</strain>
    </source>
</reference>
<proteinExistence type="predicted"/>
<name>A0A9P3PSE9_LYOSH</name>
<comment type="caution">
    <text evidence="1">The sequence shown here is derived from an EMBL/GenBank/DDBJ whole genome shotgun (WGS) entry which is preliminary data.</text>
</comment>
<protein>
    <submittedName>
        <fullName evidence="1">Uncharacterized protein</fullName>
    </submittedName>
</protein>
<sequence>MPVHLTLRTSASPLPLFSIRMDTSSWTIVPFPLSVEHGVLKLSYKPSLALLLKLERVFVHLNSGRRFGSI</sequence>
<dbReference type="AlphaFoldDB" id="A0A9P3PSE9"/>
<dbReference type="Proteomes" id="UP001063166">
    <property type="component" value="Unassembled WGS sequence"/>
</dbReference>
<accession>A0A9P3PSE9</accession>
<organism evidence="1 2">
    <name type="scientific">Lyophyllum shimeji</name>
    <name type="common">Hon-shimeji</name>
    <name type="synonym">Tricholoma shimeji</name>
    <dbReference type="NCBI Taxonomy" id="47721"/>
    <lineage>
        <taxon>Eukaryota</taxon>
        <taxon>Fungi</taxon>
        <taxon>Dikarya</taxon>
        <taxon>Basidiomycota</taxon>
        <taxon>Agaricomycotina</taxon>
        <taxon>Agaricomycetes</taxon>
        <taxon>Agaricomycetidae</taxon>
        <taxon>Agaricales</taxon>
        <taxon>Tricholomatineae</taxon>
        <taxon>Lyophyllaceae</taxon>
        <taxon>Lyophyllum</taxon>
    </lineage>
</organism>
<gene>
    <name evidence="1" type="ORF">LshimejAT787_0904180</name>
</gene>